<reference evidence="1 2" key="1">
    <citation type="submission" date="2016-10" db="EMBL/GenBank/DDBJ databases">
        <authorList>
            <person name="de Groot N.N."/>
        </authorList>
    </citation>
    <scope>NUCLEOTIDE SEQUENCE [LARGE SCALE GENOMIC DNA]</scope>
    <source>
        <strain evidence="1 2">DSM 44945</strain>
    </source>
</reference>
<dbReference type="EMBL" id="FOOK01000054">
    <property type="protein sequence ID" value="SFG59292.1"/>
    <property type="molecule type" value="Genomic_DNA"/>
</dbReference>
<dbReference type="Proteomes" id="UP000198661">
    <property type="component" value="Unassembled WGS sequence"/>
</dbReference>
<evidence type="ECO:0000313" key="2">
    <source>
        <dbReference type="Proteomes" id="UP000198661"/>
    </source>
</evidence>
<accession>A0A1I2T2W9</accession>
<organism evidence="1 2">
    <name type="scientific">Planifilum fulgidum</name>
    <dbReference type="NCBI Taxonomy" id="201973"/>
    <lineage>
        <taxon>Bacteria</taxon>
        <taxon>Bacillati</taxon>
        <taxon>Bacillota</taxon>
        <taxon>Bacilli</taxon>
        <taxon>Bacillales</taxon>
        <taxon>Thermoactinomycetaceae</taxon>
        <taxon>Planifilum</taxon>
    </lineage>
</organism>
<dbReference type="PROSITE" id="PS51257">
    <property type="entry name" value="PROKAR_LIPOPROTEIN"/>
    <property type="match status" value="1"/>
</dbReference>
<dbReference type="AlphaFoldDB" id="A0A1I2T2W9"/>
<evidence type="ECO:0000313" key="1">
    <source>
        <dbReference type="EMBL" id="SFG59292.1"/>
    </source>
</evidence>
<gene>
    <name evidence="1" type="ORF">SAMN04488025_1548</name>
</gene>
<keyword evidence="2" id="KW-1185">Reference proteome</keyword>
<proteinExistence type="predicted"/>
<protein>
    <submittedName>
        <fullName evidence="1">Uncharacterized protein</fullName>
    </submittedName>
</protein>
<name>A0A1I2T2W9_9BACL</name>
<sequence>MKQGLLWMLILCLVFVSGCSLLSGKNADQTDEDKESDEVEVKQAATDVEGMLREARLTPITYTRIAQAPILDLCFQN</sequence>